<dbReference type="Pfam" id="PF00651">
    <property type="entry name" value="BTB"/>
    <property type="match status" value="1"/>
</dbReference>
<reference evidence="4" key="1">
    <citation type="submission" date="2016-06" db="UniProtKB">
        <authorList>
            <consortium name="WormBaseParasite"/>
        </authorList>
    </citation>
    <scope>IDENTIFICATION</scope>
</reference>
<dbReference type="Proteomes" id="UP000050794">
    <property type="component" value="Unassembled WGS sequence"/>
</dbReference>
<evidence type="ECO:0000313" key="3">
    <source>
        <dbReference type="Proteomes" id="UP000050794"/>
    </source>
</evidence>
<dbReference type="Gene3D" id="3.30.710.10">
    <property type="entry name" value="Potassium Channel Kv1.1, Chain A"/>
    <property type="match status" value="1"/>
</dbReference>
<evidence type="ECO:0000313" key="4">
    <source>
        <dbReference type="WBParaSite" id="TCNE_0000111501-mRNA-1"/>
    </source>
</evidence>
<evidence type="ECO:0000313" key="2">
    <source>
        <dbReference type="EMBL" id="VDM25493.1"/>
    </source>
</evidence>
<dbReference type="WBParaSite" id="TCNE_0000111501-mRNA-1">
    <property type="protein sequence ID" value="TCNE_0000111501-mRNA-1"/>
    <property type="gene ID" value="TCNE_0000111501"/>
</dbReference>
<keyword evidence="3" id="KW-1185">Reference proteome</keyword>
<name>A0A183TXZ6_TOXCA</name>
<feature type="domain" description="BTB" evidence="1">
    <location>
        <begin position="70"/>
        <end position="116"/>
    </location>
</feature>
<dbReference type="InterPro" id="IPR011333">
    <property type="entry name" value="SKP1/BTB/POZ_sf"/>
</dbReference>
<sequence length="235" mass="26875">MIDIILSLWLNESYKGVLYFQKMVISGGSHSCVLVNDSEELRADCDSLLSSSECSVFDKLTRIRRQNEGCNIFFALGNDRVRFAAHRLILAMASEVFYRNFYGSVQSEAPENVLTDGELWELLHYEADDTHRLRSFSASFGPYSGSVKRTPLKSVYFDDTVIRMFFFEEQHLLARKKYYLCVNLINVEGRKMRRNIGYVGNSIVEIGGGNSVKFTFDAFGGNGFFPELYFRSALF</sequence>
<dbReference type="AlphaFoldDB" id="A0A183TXZ6"/>
<dbReference type="InterPro" id="IPR000210">
    <property type="entry name" value="BTB/POZ_dom"/>
</dbReference>
<accession>A0A183TXZ6</accession>
<dbReference type="PROSITE" id="PS50097">
    <property type="entry name" value="BTB"/>
    <property type="match status" value="1"/>
</dbReference>
<gene>
    <name evidence="2" type="ORF">TCNE_LOCUS1116</name>
</gene>
<reference evidence="2 3" key="2">
    <citation type="submission" date="2018-11" db="EMBL/GenBank/DDBJ databases">
        <authorList>
            <consortium name="Pathogen Informatics"/>
        </authorList>
    </citation>
    <scope>NUCLEOTIDE SEQUENCE [LARGE SCALE GENOMIC DNA]</scope>
</reference>
<organism evidence="3 4">
    <name type="scientific">Toxocara canis</name>
    <name type="common">Canine roundworm</name>
    <dbReference type="NCBI Taxonomy" id="6265"/>
    <lineage>
        <taxon>Eukaryota</taxon>
        <taxon>Metazoa</taxon>
        <taxon>Ecdysozoa</taxon>
        <taxon>Nematoda</taxon>
        <taxon>Chromadorea</taxon>
        <taxon>Rhabditida</taxon>
        <taxon>Spirurina</taxon>
        <taxon>Ascaridomorpha</taxon>
        <taxon>Ascaridoidea</taxon>
        <taxon>Toxocaridae</taxon>
        <taxon>Toxocara</taxon>
    </lineage>
</organism>
<dbReference type="SUPFAM" id="SSF54695">
    <property type="entry name" value="POZ domain"/>
    <property type="match status" value="1"/>
</dbReference>
<proteinExistence type="predicted"/>
<protein>
    <submittedName>
        <fullName evidence="4">BTB domain-containing protein</fullName>
    </submittedName>
</protein>
<dbReference type="EMBL" id="UYWY01000725">
    <property type="protein sequence ID" value="VDM25493.1"/>
    <property type="molecule type" value="Genomic_DNA"/>
</dbReference>
<evidence type="ECO:0000259" key="1">
    <source>
        <dbReference type="PROSITE" id="PS50097"/>
    </source>
</evidence>